<sequence>MAPAVVGERADKVPSFGERAPNLFFSSLYRKRIEEMDKIIFQYVRY</sequence>
<name>A0ABD2ARK5_VESSQ</name>
<protein>
    <submittedName>
        <fullName evidence="1">Uncharacterized protein</fullName>
    </submittedName>
</protein>
<accession>A0ABD2ARK5</accession>
<keyword evidence="2" id="KW-1185">Reference proteome</keyword>
<comment type="caution">
    <text evidence="1">The sequence shown here is derived from an EMBL/GenBank/DDBJ whole genome shotgun (WGS) entry which is preliminary data.</text>
</comment>
<dbReference type="Proteomes" id="UP001607302">
    <property type="component" value="Unassembled WGS sequence"/>
</dbReference>
<proteinExistence type="predicted"/>
<evidence type="ECO:0000313" key="2">
    <source>
        <dbReference type="Proteomes" id="UP001607302"/>
    </source>
</evidence>
<dbReference type="EMBL" id="JAUDFV010000141">
    <property type="protein sequence ID" value="KAL2722530.1"/>
    <property type="molecule type" value="Genomic_DNA"/>
</dbReference>
<gene>
    <name evidence="1" type="ORF">V1478_009393</name>
</gene>
<reference evidence="1 2" key="1">
    <citation type="journal article" date="2024" name="Ann. Entomol. Soc. Am.">
        <title>Genomic analyses of the southern and eastern yellowjacket wasps (Hymenoptera: Vespidae) reveal evolutionary signatures of social life.</title>
        <authorList>
            <person name="Catto M.A."/>
            <person name="Caine P.B."/>
            <person name="Orr S.E."/>
            <person name="Hunt B.G."/>
            <person name="Goodisman M.A.D."/>
        </authorList>
    </citation>
    <scope>NUCLEOTIDE SEQUENCE [LARGE SCALE GENOMIC DNA]</scope>
    <source>
        <strain evidence="1">233</strain>
        <tissue evidence="1">Head and thorax</tissue>
    </source>
</reference>
<dbReference type="AlphaFoldDB" id="A0ABD2ARK5"/>
<evidence type="ECO:0000313" key="1">
    <source>
        <dbReference type="EMBL" id="KAL2722530.1"/>
    </source>
</evidence>
<organism evidence="1 2">
    <name type="scientific">Vespula squamosa</name>
    <name type="common">Southern yellow jacket</name>
    <name type="synonym">Wasp</name>
    <dbReference type="NCBI Taxonomy" id="30214"/>
    <lineage>
        <taxon>Eukaryota</taxon>
        <taxon>Metazoa</taxon>
        <taxon>Ecdysozoa</taxon>
        <taxon>Arthropoda</taxon>
        <taxon>Hexapoda</taxon>
        <taxon>Insecta</taxon>
        <taxon>Pterygota</taxon>
        <taxon>Neoptera</taxon>
        <taxon>Endopterygota</taxon>
        <taxon>Hymenoptera</taxon>
        <taxon>Apocrita</taxon>
        <taxon>Aculeata</taxon>
        <taxon>Vespoidea</taxon>
        <taxon>Vespidae</taxon>
        <taxon>Vespinae</taxon>
        <taxon>Vespula</taxon>
    </lineage>
</organism>